<proteinExistence type="predicted"/>
<reference evidence="3" key="1">
    <citation type="journal article" date="2019" name="Int. J. Syst. Evol. Microbiol.">
        <title>The Global Catalogue of Microorganisms (GCM) 10K type strain sequencing project: providing services to taxonomists for standard genome sequencing and annotation.</title>
        <authorList>
            <consortium name="The Broad Institute Genomics Platform"/>
            <consortium name="The Broad Institute Genome Sequencing Center for Infectious Disease"/>
            <person name="Wu L."/>
            <person name="Ma J."/>
        </authorList>
    </citation>
    <scope>NUCLEOTIDE SEQUENCE [LARGE SCALE GENOMIC DNA]</scope>
    <source>
        <strain evidence="3">JCM 6921</strain>
    </source>
</reference>
<evidence type="ECO:0000313" key="3">
    <source>
        <dbReference type="Proteomes" id="UP001500058"/>
    </source>
</evidence>
<gene>
    <name evidence="2" type="ORF">GCM10010420_19070</name>
</gene>
<sequence length="106" mass="10804">MKSAARDGDRELGGDAGEGALPDADRETMVKTLRPGTDTLPLTIDGVPLRTSPAPHDRGGATGGCEGTFYEGNPWRTRTTTGGGSPAPANRRGTGRVARGRAAAAS</sequence>
<feature type="compositionally biased region" description="Low complexity" evidence="1">
    <location>
        <begin position="91"/>
        <end position="106"/>
    </location>
</feature>
<feature type="region of interest" description="Disordered" evidence="1">
    <location>
        <begin position="1"/>
        <end position="106"/>
    </location>
</feature>
<accession>A0ABP5V4U9</accession>
<dbReference type="Proteomes" id="UP001500058">
    <property type="component" value="Unassembled WGS sequence"/>
</dbReference>
<feature type="compositionally biased region" description="Basic and acidic residues" evidence="1">
    <location>
        <begin position="1"/>
        <end position="13"/>
    </location>
</feature>
<keyword evidence="3" id="KW-1185">Reference proteome</keyword>
<name>A0ABP5V4U9_9ACTN</name>
<organism evidence="2 3">
    <name type="scientific">Streptomyces glaucosporus</name>
    <dbReference type="NCBI Taxonomy" id="284044"/>
    <lineage>
        <taxon>Bacteria</taxon>
        <taxon>Bacillati</taxon>
        <taxon>Actinomycetota</taxon>
        <taxon>Actinomycetes</taxon>
        <taxon>Kitasatosporales</taxon>
        <taxon>Streptomycetaceae</taxon>
        <taxon>Streptomyces</taxon>
    </lineage>
</organism>
<dbReference type="EMBL" id="BAAATJ010000006">
    <property type="protein sequence ID" value="GAA2394107.1"/>
    <property type="molecule type" value="Genomic_DNA"/>
</dbReference>
<comment type="caution">
    <text evidence="2">The sequence shown here is derived from an EMBL/GenBank/DDBJ whole genome shotgun (WGS) entry which is preliminary data.</text>
</comment>
<evidence type="ECO:0000313" key="2">
    <source>
        <dbReference type="EMBL" id="GAA2394107.1"/>
    </source>
</evidence>
<evidence type="ECO:0000256" key="1">
    <source>
        <dbReference type="SAM" id="MobiDB-lite"/>
    </source>
</evidence>
<protein>
    <submittedName>
        <fullName evidence="2">Uncharacterized protein</fullName>
    </submittedName>
</protein>